<name>A0ABX0GTU3_9ACTN</name>
<dbReference type="EMBL" id="JAANNP010000005">
    <property type="protein sequence ID" value="NHC14322.1"/>
    <property type="molecule type" value="Genomic_DNA"/>
</dbReference>
<feature type="signal peptide" evidence="1">
    <location>
        <begin position="1"/>
        <end position="30"/>
    </location>
</feature>
<keyword evidence="3" id="KW-1185">Reference proteome</keyword>
<evidence type="ECO:0000256" key="1">
    <source>
        <dbReference type="SAM" id="SignalP"/>
    </source>
</evidence>
<proteinExistence type="predicted"/>
<keyword evidence="1" id="KW-0732">Signal</keyword>
<dbReference type="RefSeq" id="WP_166281716.1">
    <property type="nucleotide sequence ID" value="NZ_JAANNP010000005.1"/>
</dbReference>
<reference evidence="2 3" key="1">
    <citation type="submission" date="2020-03" db="EMBL/GenBank/DDBJ databases">
        <title>Two novel Motilibacter sp.</title>
        <authorList>
            <person name="Liu S."/>
        </authorList>
    </citation>
    <scope>NUCLEOTIDE SEQUENCE [LARGE SCALE GENOMIC DNA]</scope>
    <source>
        <strain evidence="2 3">E257</strain>
    </source>
</reference>
<evidence type="ECO:0000313" key="3">
    <source>
        <dbReference type="Proteomes" id="UP000800981"/>
    </source>
</evidence>
<feature type="chain" id="PRO_5046128335" evidence="1">
    <location>
        <begin position="31"/>
        <end position="62"/>
    </location>
</feature>
<comment type="caution">
    <text evidence="2">The sequence shown here is derived from an EMBL/GenBank/DDBJ whole genome shotgun (WGS) entry which is preliminary data.</text>
</comment>
<sequence length="62" mass="6106">MVPRLNGRTMFALTALAVAALMAIGTGAPARPVGPDTTLRLPVIGPAGRGLAPVGATAVTLN</sequence>
<gene>
    <name evidence="2" type="ORF">G9H71_11090</name>
</gene>
<evidence type="ECO:0000313" key="2">
    <source>
        <dbReference type="EMBL" id="NHC14322.1"/>
    </source>
</evidence>
<organism evidence="2 3">
    <name type="scientific">Motilibacter deserti</name>
    <dbReference type="NCBI Taxonomy" id="2714956"/>
    <lineage>
        <taxon>Bacteria</taxon>
        <taxon>Bacillati</taxon>
        <taxon>Actinomycetota</taxon>
        <taxon>Actinomycetes</taxon>
        <taxon>Motilibacterales</taxon>
        <taxon>Motilibacteraceae</taxon>
        <taxon>Motilibacter</taxon>
    </lineage>
</organism>
<accession>A0ABX0GTU3</accession>
<protein>
    <submittedName>
        <fullName evidence="2">Uncharacterized protein</fullName>
    </submittedName>
</protein>
<dbReference type="Proteomes" id="UP000800981">
    <property type="component" value="Unassembled WGS sequence"/>
</dbReference>